<dbReference type="Pfam" id="PF13181">
    <property type="entry name" value="TPR_8"/>
    <property type="match status" value="1"/>
</dbReference>
<evidence type="ECO:0000256" key="2">
    <source>
        <dbReference type="ARBA" id="ARBA00022737"/>
    </source>
</evidence>
<dbReference type="SMART" id="SM00028">
    <property type="entry name" value="TPR"/>
    <property type="match status" value="7"/>
</dbReference>
<dbReference type="InterPro" id="IPR011990">
    <property type="entry name" value="TPR-like_helical_dom_sf"/>
</dbReference>
<keyword evidence="6" id="KW-0131">Cell cycle</keyword>
<dbReference type="PROSITE" id="PS50005">
    <property type="entry name" value="TPR"/>
    <property type="match status" value="3"/>
</dbReference>
<dbReference type="RefSeq" id="XP_005536825.1">
    <property type="nucleotide sequence ID" value="XM_005536768.1"/>
</dbReference>
<dbReference type="Proteomes" id="UP000007014">
    <property type="component" value="Chromosome 12"/>
</dbReference>
<keyword evidence="1 9" id="KW-0132">Cell division</keyword>
<dbReference type="GeneID" id="16994642"/>
<keyword evidence="5 7" id="KW-0802">TPR repeat</keyword>
<dbReference type="Pfam" id="PF13414">
    <property type="entry name" value="TPR_11"/>
    <property type="match status" value="1"/>
</dbReference>
<dbReference type="GO" id="GO:0005680">
    <property type="term" value="C:anaphase-promoting complex"/>
    <property type="evidence" value="ECO:0007669"/>
    <property type="project" value="InterPro"/>
</dbReference>
<proteinExistence type="predicted"/>
<feature type="repeat" description="TPR" evidence="7">
    <location>
        <begin position="431"/>
        <end position="464"/>
    </location>
</feature>
<reference evidence="9 10" key="1">
    <citation type="journal article" date="2004" name="Nature">
        <title>Genome sequence of the ultrasmall unicellular red alga Cyanidioschyzon merolae 10D.</title>
        <authorList>
            <person name="Matsuzaki M."/>
            <person name="Misumi O."/>
            <person name="Shin-i T."/>
            <person name="Maruyama S."/>
            <person name="Takahara M."/>
            <person name="Miyagishima S."/>
            <person name="Mori T."/>
            <person name="Nishida K."/>
            <person name="Yagisawa F."/>
            <person name="Nishida K."/>
            <person name="Yoshida Y."/>
            <person name="Nishimura Y."/>
            <person name="Nakao S."/>
            <person name="Kobayashi T."/>
            <person name="Momoyama Y."/>
            <person name="Higashiyama T."/>
            <person name="Minoda A."/>
            <person name="Sano M."/>
            <person name="Nomoto H."/>
            <person name="Oishi K."/>
            <person name="Hayashi H."/>
            <person name="Ohta F."/>
            <person name="Nishizaka S."/>
            <person name="Haga S."/>
            <person name="Miura S."/>
            <person name="Morishita T."/>
            <person name="Kabeya Y."/>
            <person name="Terasawa K."/>
            <person name="Suzuki Y."/>
            <person name="Ishii Y."/>
            <person name="Asakawa S."/>
            <person name="Takano H."/>
            <person name="Ohta N."/>
            <person name="Kuroiwa H."/>
            <person name="Tanaka K."/>
            <person name="Shimizu N."/>
            <person name="Sugano S."/>
            <person name="Sato N."/>
            <person name="Nozaki H."/>
            <person name="Ogasawara N."/>
            <person name="Kohara Y."/>
            <person name="Kuroiwa T."/>
        </authorList>
    </citation>
    <scope>NUCLEOTIDE SEQUENCE [LARGE SCALE GENOMIC DNA]</scope>
    <source>
        <strain evidence="9 10">10D</strain>
    </source>
</reference>
<dbReference type="EMBL" id="AP006494">
    <property type="protein sequence ID" value="BAM80789.1"/>
    <property type="molecule type" value="Genomic_DNA"/>
</dbReference>
<keyword evidence="2" id="KW-0677">Repeat</keyword>
<name>M1V8P1_CYAM1</name>
<dbReference type="Gramene" id="CML190CT">
    <property type="protein sequence ID" value="CML190CT"/>
    <property type="gene ID" value="CML190C"/>
</dbReference>
<keyword evidence="10" id="KW-1185">Reference proteome</keyword>
<evidence type="ECO:0000256" key="7">
    <source>
        <dbReference type="PROSITE-ProRule" id="PRU00339"/>
    </source>
</evidence>
<dbReference type="GO" id="GO:0016567">
    <property type="term" value="P:protein ubiquitination"/>
    <property type="evidence" value="ECO:0007669"/>
    <property type="project" value="TreeGrafter"/>
</dbReference>
<dbReference type="Pfam" id="PF13432">
    <property type="entry name" value="TPR_16"/>
    <property type="match status" value="1"/>
</dbReference>
<evidence type="ECO:0000256" key="3">
    <source>
        <dbReference type="ARBA" id="ARBA00022776"/>
    </source>
</evidence>
<evidence type="ECO:0000256" key="5">
    <source>
        <dbReference type="ARBA" id="ARBA00022803"/>
    </source>
</evidence>
<evidence type="ECO:0000256" key="4">
    <source>
        <dbReference type="ARBA" id="ARBA00022786"/>
    </source>
</evidence>
<dbReference type="InterPro" id="IPR007192">
    <property type="entry name" value="APC8"/>
</dbReference>
<protein>
    <submittedName>
        <fullName evidence="9">Cell division cycle protein cdc23</fullName>
    </submittedName>
</protein>
<dbReference type="PANTHER" id="PTHR12558">
    <property type="entry name" value="CELL DIVISION CYCLE 16,23,27"/>
    <property type="match status" value="1"/>
</dbReference>
<dbReference type="eggNOG" id="KOG1155">
    <property type="taxonomic scope" value="Eukaryota"/>
</dbReference>
<evidence type="ECO:0000313" key="9">
    <source>
        <dbReference type="EMBL" id="BAM80789.1"/>
    </source>
</evidence>
<sequence length="560" mass="63742">MTSEVDVALAVLRQVHTEQKYRELKEALRESLDRGLVLSARWLGELVASLGRKLEPQLLDNDAETVGTKRGESDLFFYGKALFDAREYLRAASILEACTSKLGRFLRWYSLFLHGEKRKEEMLLEVSPAGCAAPCKPQNTLAASIVQEMDKAVQSDASLPEDAYICWLRGTALKACGCRKEALCAFIEALQRKPHLWAAWTALHELGEDYSSIISALRTLLETGKAWMFAFFLVMQSGTFSGETSIIPVLQALSSEFPDSVTLLHLLAHAHFSAHDFETAAELCRRLRELDPYFLDAVDLYSNILFVQEDQATLSTLARDCVQIDKYRAETCCVVGNYFALRQNHEKAVQYFRRALTLNRSYTTAWILMGHEFLEMRNTSAAVEAYRRAIDLDPADFRPYYGLGQTYELLHMPHYALYYFEKAATLRPCDDRMWAAVSQALQDIGRLDDAVRCLEKALTWNPDNWSYAKRAGDLFWETGQYDSAAKHYATYLEIRRALRAPHATIDTDEADVVVRMMTYLRQRGELKLANEYLEYMTAVESAEKRETMRKLACDASDPAL</sequence>
<dbReference type="SUPFAM" id="SSF48439">
    <property type="entry name" value="Protein prenylyltransferase"/>
    <property type="match status" value="1"/>
</dbReference>
<dbReference type="Pfam" id="PF04049">
    <property type="entry name" value="ANAPC8"/>
    <property type="match status" value="1"/>
</dbReference>
<evidence type="ECO:0000259" key="8">
    <source>
        <dbReference type="Pfam" id="PF04049"/>
    </source>
</evidence>
<feature type="repeat" description="TPR" evidence="7">
    <location>
        <begin position="329"/>
        <end position="362"/>
    </location>
</feature>
<feature type="domain" description="Cdc23" evidence="8">
    <location>
        <begin position="22"/>
        <end position="264"/>
    </location>
</feature>
<dbReference type="OrthoDB" id="10262026at2759"/>
<dbReference type="KEGG" id="cme:CYME_CML190C"/>
<dbReference type="GO" id="GO:0051301">
    <property type="term" value="P:cell division"/>
    <property type="evidence" value="ECO:0007669"/>
    <property type="project" value="UniProtKB-KW"/>
</dbReference>
<dbReference type="InterPro" id="IPR019734">
    <property type="entry name" value="TPR_rpt"/>
</dbReference>
<organism evidence="9 10">
    <name type="scientific">Cyanidioschyzon merolae (strain NIES-3377 / 10D)</name>
    <name type="common">Unicellular red alga</name>
    <dbReference type="NCBI Taxonomy" id="280699"/>
    <lineage>
        <taxon>Eukaryota</taxon>
        <taxon>Rhodophyta</taxon>
        <taxon>Bangiophyceae</taxon>
        <taxon>Cyanidiales</taxon>
        <taxon>Cyanidiaceae</taxon>
        <taxon>Cyanidioschyzon</taxon>
    </lineage>
</organism>
<reference evidence="9 10" key="2">
    <citation type="journal article" date="2007" name="BMC Biol.">
        <title>A 100%-complete sequence reveals unusually simple genomic features in the hot-spring red alga Cyanidioschyzon merolae.</title>
        <authorList>
            <person name="Nozaki H."/>
            <person name="Takano H."/>
            <person name="Misumi O."/>
            <person name="Terasawa K."/>
            <person name="Matsuzaki M."/>
            <person name="Maruyama S."/>
            <person name="Nishida K."/>
            <person name="Yagisawa F."/>
            <person name="Yoshida Y."/>
            <person name="Fujiwara T."/>
            <person name="Takio S."/>
            <person name="Tamura K."/>
            <person name="Chung S.J."/>
            <person name="Nakamura S."/>
            <person name="Kuroiwa H."/>
            <person name="Tanaka K."/>
            <person name="Sato N."/>
            <person name="Kuroiwa T."/>
        </authorList>
    </citation>
    <scope>NUCLEOTIDE SEQUENCE [LARGE SCALE GENOMIC DNA]</scope>
    <source>
        <strain evidence="9 10">10D</strain>
    </source>
</reference>
<dbReference type="AlphaFoldDB" id="M1V8P1"/>
<evidence type="ECO:0000256" key="1">
    <source>
        <dbReference type="ARBA" id="ARBA00022618"/>
    </source>
</evidence>
<dbReference type="PANTHER" id="PTHR12558:SF10">
    <property type="entry name" value="CELL DIVISION CYCLE PROTEIN 23 HOMOLOG"/>
    <property type="match status" value="1"/>
</dbReference>
<dbReference type="STRING" id="280699.M1V8P1"/>
<keyword evidence="3" id="KW-0498">Mitosis</keyword>
<evidence type="ECO:0000313" key="10">
    <source>
        <dbReference type="Proteomes" id="UP000007014"/>
    </source>
</evidence>
<gene>
    <name evidence="9" type="ORF">CYME_CML190C</name>
</gene>
<dbReference type="GO" id="GO:0031145">
    <property type="term" value="P:anaphase-promoting complex-dependent catabolic process"/>
    <property type="evidence" value="ECO:0007669"/>
    <property type="project" value="TreeGrafter"/>
</dbReference>
<evidence type="ECO:0000256" key="6">
    <source>
        <dbReference type="ARBA" id="ARBA00023306"/>
    </source>
</evidence>
<dbReference type="SUPFAM" id="SSF48452">
    <property type="entry name" value="TPR-like"/>
    <property type="match status" value="1"/>
</dbReference>
<feature type="repeat" description="TPR" evidence="7">
    <location>
        <begin position="363"/>
        <end position="396"/>
    </location>
</feature>
<accession>M1V8P1</accession>
<dbReference type="OMA" id="ERCLYHS"/>
<dbReference type="HOGENOM" id="CLU_018320_2_1_1"/>
<dbReference type="Gene3D" id="1.25.40.10">
    <property type="entry name" value="Tetratricopeptide repeat domain"/>
    <property type="match status" value="2"/>
</dbReference>
<keyword evidence="4" id="KW-0833">Ubl conjugation pathway</keyword>
<dbReference type="GO" id="GO:0045842">
    <property type="term" value="P:positive regulation of mitotic metaphase/anaphase transition"/>
    <property type="evidence" value="ECO:0007669"/>
    <property type="project" value="TreeGrafter"/>
</dbReference>